<proteinExistence type="predicted"/>
<dbReference type="EMBL" id="JBHTCF010000018">
    <property type="protein sequence ID" value="MFC7309017.1"/>
    <property type="molecule type" value="Genomic_DNA"/>
</dbReference>
<name>A0ABW2JTB6_9ACTN</name>
<keyword evidence="3" id="KW-1185">Reference proteome</keyword>
<comment type="caution">
    <text evidence="2">The sequence shown here is derived from an EMBL/GenBank/DDBJ whole genome shotgun (WGS) entry which is preliminary data.</text>
</comment>
<accession>A0ABW2JTB6</accession>
<dbReference type="RefSeq" id="WP_381837538.1">
    <property type="nucleotide sequence ID" value="NZ_JBHTCF010000018.1"/>
</dbReference>
<evidence type="ECO:0000313" key="3">
    <source>
        <dbReference type="Proteomes" id="UP001596523"/>
    </source>
</evidence>
<feature type="compositionally biased region" description="Basic residues" evidence="1">
    <location>
        <begin position="22"/>
        <end position="38"/>
    </location>
</feature>
<evidence type="ECO:0000256" key="1">
    <source>
        <dbReference type="SAM" id="MobiDB-lite"/>
    </source>
</evidence>
<organism evidence="2 3">
    <name type="scientific">Streptomyces monticola</name>
    <dbReference type="NCBI Taxonomy" id="2666263"/>
    <lineage>
        <taxon>Bacteria</taxon>
        <taxon>Bacillati</taxon>
        <taxon>Actinomycetota</taxon>
        <taxon>Actinomycetes</taxon>
        <taxon>Kitasatosporales</taxon>
        <taxon>Streptomycetaceae</taxon>
        <taxon>Streptomyces</taxon>
    </lineage>
</organism>
<feature type="region of interest" description="Disordered" evidence="1">
    <location>
        <begin position="1"/>
        <end position="44"/>
    </location>
</feature>
<sequence>MQSTSRCGTAPTRPPTATGSAPRRRSPGRKRTRTRPRSARTVAHNRAWKAAAGPRREFIKRLVRGKALPDEAREFAQRILLELPRFYGKWADKQRTETLALLLGAKDPGKESAADLAASFPKSRLANVLFAHVAAAFEDDIREPKKFDTAQMTNVLLWESPDPRQASYLLLLESLGQADNGSYQLSEVEAQAVARHRPTAAD</sequence>
<feature type="compositionally biased region" description="Low complexity" evidence="1">
    <location>
        <begin position="8"/>
        <end position="21"/>
    </location>
</feature>
<dbReference type="Proteomes" id="UP001596523">
    <property type="component" value="Unassembled WGS sequence"/>
</dbReference>
<gene>
    <name evidence="2" type="ORF">ACFQVC_33030</name>
</gene>
<reference evidence="3" key="1">
    <citation type="journal article" date="2019" name="Int. J. Syst. Evol. Microbiol.">
        <title>The Global Catalogue of Microorganisms (GCM) 10K type strain sequencing project: providing services to taxonomists for standard genome sequencing and annotation.</title>
        <authorList>
            <consortium name="The Broad Institute Genomics Platform"/>
            <consortium name="The Broad Institute Genome Sequencing Center for Infectious Disease"/>
            <person name="Wu L."/>
            <person name="Ma J."/>
        </authorList>
    </citation>
    <scope>NUCLEOTIDE SEQUENCE [LARGE SCALE GENOMIC DNA]</scope>
    <source>
        <strain evidence="3">SYNS20</strain>
    </source>
</reference>
<protein>
    <submittedName>
        <fullName evidence="2">Uncharacterized protein</fullName>
    </submittedName>
</protein>
<evidence type="ECO:0000313" key="2">
    <source>
        <dbReference type="EMBL" id="MFC7309017.1"/>
    </source>
</evidence>